<gene>
    <name evidence="1" type="ORF">ING2E5A_1928</name>
</gene>
<name>A0A1G4G8D0_9BACT</name>
<evidence type="ECO:0000313" key="1">
    <source>
        <dbReference type="EMBL" id="SCM58706.1"/>
    </source>
</evidence>
<evidence type="ECO:0008006" key="3">
    <source>
        <dbReference type="Google" id="ProtNLM"/>
    </source>
</evidence>
<dbReference type="EMBL" id="LT608328">
    <property type="protein sequence ID" value="SCM58706.1"/>
    <property type="molecule type" value="Genomic_DNA"/>
</dbReference>
<organism evidence="1 2">
    <name type="scientific">Petrimonas mucosa</name>
    <dbReference type="NCBI Taxonomy" id="1642646"/>
    <lineage>
        <taxon>Bacteria</taxon>
        <taxon>Pseudomonadati</taxon>
        <taxon>Bacteroidota</taxon>
        <taxon>Bacteroidia</taxon>
        <taxon>Bacteroidales</taxon>
        <taxon>Dysgonomonadaceae</taxon>
        <taxon>Petrimonas</taxon>
    </lineage>
</organism>
<protein>
    <recommendedName>
        <fullName evidence="3">Macro domain-containing protein</fullName>
    </recommendedName>
</protein>
<accession>A0A1G4G8D0</accession>
<dbReference type="KEGG" id="pmuc:ING2E5A_1928"/>
<reference evidence="1 2" key="1">
    <citation type="submission" date="2016-08" db="EMBL/GenBank/DDBJ databases">
        <authorList>
            <person name="Seilhamer J.J."/>
        </authorList>
    </citation>
    <scope>NUCLEOTIDE SEQUENCE [LARGE SCALE GENOMIC DNA]</scope>
    <source>
        <strain evidence="1">ING2-E5A</strain>
    </source>
</reference>
<evidence type="ECO:0000313" key="2">
    <source>
        <dbReference type="Proteomes" id="UP000178485"/>
    </source>
</evidence>
<sequence>MVNYYTPEEQYWMTGGNTGELPVRITPSKINILGENEIFVFGSNIKGLHMGGAARAAYNRFGAEWGNGEGLQGKSYALPTMEGIDSTKEAVGHFTQCAKEHQELKFYVTPVGCGIAGYTSKEIGPLFRDAAKLSNVFLPISFWKVLLGITEKV</sequence>
<keyword evidence="2" id="KW-1185">Reference proteome</keyword>
<dbReference type="AlphaFoldDB" id="A0A1G4G8D0"/>
<dbReference type="STRING" id="1642646.ING2E5A_1928"/>
<proteinExistence type="predicted"/>
<dbReference type="Proteomes" id="UP000178485">
    <property type="component" value="Chromosome i"/>
</dbReference>